<name>A0ABV4Q3X5_9ACTN</name>
<comment type="caution">
    <text evidence="2">The sequence shown here is derived from an EMBL/GenBank/DDBJ whole genome shotgun (WGS) entry which is preliminary data.</text>
</comment>
<evidence type="ECO:0000313" key="2">
    <source>
        <dbReference type="EMBL" id="MFA1537857.1"/>
    </source>
</evidence>
<dbReference type="RefSeq" id="WP_371947185.1">
    <property type="nucleotide sequence ID" value="NZ_JAXCEI010000001.1"/>
</dbReference>
<accession>A0ABV4Q3X5</accession>
<dbReference type="InterPro" id="IPR029045">
    <property type="entry name" value="ClpP/crotonase-like_dom_sf"/>
</dbReference>
<comment type="similarity">
    <text evidence="1">Belongs to the enoyl-CoA hydratase/isomerase family.</text>
</comment>
<proteinExistence type="inferred from homology"/>
<dbReference type="Gene3D" id="3.90.226.10">
    <property type="entry name" value="2-enoyl-CoA Hydratase, Chain A, domain 1"/>
    <property type="match status" value="1"/>
</dbReference>
<dbReference type="SUPFAM" id="SSF52096">
    <property type="entry name" value="ClpP/crotonase"/>
    <property type="match status" value="1"/>
</dbReference>
<organism evidence="2 3">
    <name type="scientific">Actinomadura monticuli</name>
    <dbReference type="NCBI Taxonomy" id="3097367"/>
    <lineage>
        <taxon>Bacteria</taxon>
        <taxon>Bacillati</taxon>
        <taxon>Actinomycetota</taxon>
        <taxon>Actinomycetes</taxon>
        <taxon>Streptosporangiales</taxon>
        <taxon>Thermomonosporaceae</taxon>
        <taxon>Actinomadura</taxon>
    </lineage>
</organism>
<protein>
    <recommendedName>
        <fullName evidence="4">Enoyl-CoA hydratase</fullName>
    </recommendedName>
</protein>
<gene>
    <name evidence="2" type="ORF">SM611_02855</name>
</gene>
<evidence type="ECO:0000313" key="3">
    <source>
        <dbReference type="Proteomes" id="UP001569963"/>
    </source>
</evidence>
<evidence type="ECO:0000256" key="1">
    <source>
        <dbReference type="ARBA" id="ARBA00005254"/>
    </source>
</evidence>
<dbReference type="Gene3D" id="1.10.12.10">
    <property type="entry name" value="Lyase 2-enoyl-coa Hydratase, Chain A, domain 2"/>
    <property type="match status" value="1"/>
</dbReference>
<dbReference type="Proteomes" id="UP001569963">
    <property type="component" value="Unassembled WGS sequence"/>
</dbReference>
<dbReference type="InterPro" id="IPR014748">
    <property type="entry name" value="Enoyl-CoA_hydra_C"/>
</dbReference>
<keyword evidence="3" id="KW-1185">Reference proteome</keyword>
<dbReference type="EMBL" id="JAXCEI010000001">
    <property type="protein sequence ID" value="MFA1537857.1"/>
    <property type="molecule type" value="Genomic_DNA"/>
</dbReference>
<evidence type="ECO:0008006" key="4">
    <source>
        <dbReference type="Google" id="ProtNLM"/>
    </source>
</evidence>
<sequence length="58" mass="6481">MREIRYETSDGVATLTIDRPDKRGAMTYAMLAEFSASEDHAEGVAAFLERRPADFTGR</sequence>
<reference evidence="2 3" key="1">
    <citation type="submission" date="2023-11" db="EMBL/GenBank/DDBJ databases">
        <title>Actinomadura monticuli sp. nov., isolated from volcanic ash.</title>
        <authorList>
            <person name="Lee S.D."/>
            <person name="Yang H."/>
            <person name="Kim I.S."/>
        </authorList>
    </citation>
    <scope>NUCLEOTIDE SEQUENCE [LARGE SCALE GENOMIC DNA]</scope>
    <source>
        <strain evidence="2 3">DLS-62</strain>
    </source>
</reference>